<proteinExistence type="predicted"/>
<protein>
    <submittedName>
        <fullName evidence="1">Uncharacterized protein</fullName>
    </submittedName>
</protein>
<keyword evidence="2" id="KW-1185">Reference proteome</keyword>
<comment type="caution">
    <text evidence="1">The sequence shown here is derived from an EMBL/GenBank/DDBJ whole genome shotgun (WGS) entry which is preliminary data.</text>
</comment>
<organism evidence="1 2">
    <name type="scientific">Anabarilius grahami</name>
    <name type="common">Kanglang fish</name>
    <name type="synonym">Barilius grahami</name>
    <dbReference type="NCBI Taxonomy" id="495550"/>
    <lineage>
        <taxon>Eukaryota</taxon>
        <taxon>Metazoa</taxon>
        <taxon>Chordata</taxon>
        <taxon>Craniata</taxon>
        <taxon>Vertebrata</taxon>
        <taxon>Euteleostomi</taxon>
        <taxon>Actinopterygii</taxon>
        <taxon>Neopterygii</taxon>
        <taxon>Teleostei</taxon>
        <taxon>Ostariophysi</taxon>
        <taxon>Cypriniformes</taxon>
        <taxon>Xenocyprididae</taxon>
        <taxon>Xenocypridinae</taxon>
        <taxon>Xenocypridinae incertae sedis</taxon>
        <taxon>Anabarilius</taxon>
    </lineage>
</organism>
<dbReference type="EMBL" id="RJVU01068486">
    <property type="protein sequence ID" value="ROI79297.1"/>
    <property type="molecule type" value="Genomic_DNA"/>
</dbReference>
<sequence length="82" mass="9052">MIPECPRIRCESGQNRSGLLREIRTSIRSEPFTDRYDVIPGRELGSRVGYHDIIAVPFMLYGSESPVATSAVLHGNSSGDVM</sequence>
<reference evidence="1 2" key="1">
    <citation type="submission" date="2018-10" db="EMBL/GenBank/DDBJ databases">
        <title>Genome assembly for a Yunnan-Guizhou Plateau 3E fish, Anabarilius grahami (Regan), and its evolutionary and genetic applications.</title>
        <authorList>
            <person name="Jiang W."/>
        </authorList>
    </citation>
    <scope>NUCLEOTIDE SEQUENCE [LARGE SCALE GENOMIC DNA]</scope>
    <source>
        <strain evidence="1">AG-KIZ</strain>
        <tissue evidence="1">Muscle</tissue>
    </source>
</reference>
<gene>
    <name evidence="1" type="ORF">DPX16_7185</name>
</gene>
<evidence type="ECO:0000313" key="2">
    <source>
        <dbReference type="Proteomes" id="UP000281406"/>
    </source>
</evidence>
<dbReference type="Proteomes" id="UP000281406">
    <property type="component" value="Unassembled WGS sequence"/>
</dbReference>
<dbReference type="AlphaFoldDB" id="A0A3N0XMR0"/>
<accession>A0A3N0XMR0</accession>
<evidence type="ECO:0000313" key="1">
    <source>
        <dbReference type="EMBL" id="ROI79297.1"/>
    </source>
</evidence>
<name>A0A3N0XMR0_ANAGA</name>